<dbReference type="Gene3D" id="3.40.1440.10">
    <property type="entry name" value="GIY-YIG endonuclease"/>
    <property type="match status" value="1"/>
</dbReference>
<dbReference type="SUPFAM" id="SSF82771">
    <property type="entry name" value="GIY-YIG endonuclease"/>
    <property type="match status" value="1"/>
</dbReference>
<organism evidence="3 4">
    <name type="scientific">Helcococcus bovis</name>
    <dbReference type="NCBI Taxonomy" id="3153252"/>
    <lineage>
        <taxon>Bacteria</taxon>
        <taxon>Bacillati</taxon>
        <taxon>Bacillota</taxon>
        <taxon>Tissierellia</taxon>
        <taxon>Tissierellales</taxon>
        <taxon>Peptoniphilaceae</taxon>
        <taxon>Helcococcus</taxon>
    </lineage>
</organism>
<comment type="similarity">
    <text evidence="1">Belongs to the UPF0213 family.</text>
</comment>
<evidence type="ECO:0000256" key="1">
    <source>
        <dbReference type="ARBA" id="ARBA00007435"/>
    </source>
</evidence>
<dbReference type="RefSeq" id="WP_408105375.1">
    <property type="nucleotide sequence ID" value="NZ_JBFNFH010000005.1"/>
</dbReference>
<dbReference type="PROSITE" id="PS50164">
    <property type="entry name" value="GIY_YIG"/>
    <property type="match status" value="1"/>
</dbReference>
<protein>
    <submittedName>
        <fullName evidence="3">GIY-YIG nuclease family protein</fullName>
    </submittedName>
</protein>
<dbReference type="PANTHER" id="PTHR34477">
    <property type="entry name" value="UPF0213 PROTEIN YHBQ"/>
    <property type="match status" value="1"/>
</dbReference>
<evidence type="ECO:0000313" key="3">
    <source>
        <dbReference type="EMBL" id="MFM1524725.1"/>
    </source>
</evidence>
<dbReference type="InterPro" id="IPR050190">
    <property type="entry name" value="UPF0213_domain"/>
</dbReference>
<dbReference type="InterPro" id="IPR000305">
    <property type="entry name" value="GIY-YIG_endonuc"/>
</dbReference>
<evidence type="ECO:0000313" key="4">
    <source>
        <dbReference type="Proteomes" id="UP001629536"/>
    </source>
</evidence>
<name>A0ABW9F5Q3_9FIRM</name>
<keyword evidence="4" id="KW-1185">Reference proteome</keyword>
<reference evidence="3 4" key="1">
    <citation type="journal article" date="2024" name="Front. Microbiol.">
        <title>Pangenomic and biochemical analyses of Helcococcus ovis reveal widespread tetracycline resistance and a novel bacterial species, Helcococcus bovis.</title>
        <authorList>
            <person name="Cunha F."/>
            <person name="Zhai Y."/>
            <person name="Casaro S."/>
            <person name="Jones K.L."/>
            <person name="Hernandez M."/>
            <person name="Bisinotto R.S."/>
            <person name="Kariyawasam S."/>
            <person name="Brown M.B."/>
            <person name="Phillips A."/>
            <person name="Jeong K.C."/>
            <person name="Galvao K.N."/>
        </authorList>
    </citation>
    <scope>NUCLEOTIDE SEQUENCE [LARGE SCALE GENOMIC DNA]</scope>
    <source>
        <strain evidence="3 4">KG197</strain>
    </source>
</reference>
<dbReference type="EMBL" id="JBFNFH010000005">
    <property type="protein sequence ID" value="MFM1524725.1"/>
    <property type="molecule type" value="Genomic_DNA"/>
</dbReference>
<dbReference type="InterPro" id="IPR035901">
    <property type="entry name" value="GIY-YIG_endonuc_sf"/>
</dbReference>
<evidence type="ECO:0000259" key="2">
    <source>
        <dbReference type="PROSITE" id="PS50164"/>
    </source>
</evidence>
<gene>
    <name evidence="3" type="ORF">ABGF40_03470</name>
</gene>
<proteinExistence type="inferred from homology"/>
<dbReference type="Proteomes" id="UP001629536">
    <property type="component" value="Unassembled WGS sequence"/>
</dbReference>
<dbReference type="CDD" id="cd10456">
    <property type="entry name" value="GIY-YIG_UPF0213"/>
    <property type="match status" value="1"/>
</dbReference>
<dbReference type="PANTHER" id="PTHR34477:SF1">
    <property type="entry name" value="UPF0213 PROTEIN YHBQ"/>
    <property type="match status" value="1"/>
</dbReference>
<dbReference type="SMART" id="SM00465">
    <property type="entry name" value="GIYc"/>
    <property type="match status" value="1"/>
</dbReference>
<accession>A0ABW9F5Q3</accession>
<feature type="domain" description="GIY-YIG" evidence="2">
    <location>
        <begin position="1"/>
        <end position="76"/>
    </location>
</feature>
<dbReference type="Pfam" id="PF01541">
    <property type="entry name" value="GIY-YIG"/>
    <property type="match status" value="1"/>
</dbReference>
<comment type="caution">
    <text evidence="3">The sequence shown here is derived from an EMBL/GenBank/DDBJ whole genome shotgun (WGS) entry which is preliminary data.</text>
</comment>
<sequence length="90" mass="10847">MSNYVYILECSDKSYYTGYTNNLEKRINNHNNKKASKYTRSRVPVKYVFIHKCVNKIEATRFEYKIKQLSRNKKEKLIKGLFVLEELFNI</sequence>